<sequence>MEEFLKGVKGINSFSLNDHVSIIQINNDNENFQLMAVDDKMRVLWSNTYPGYALSVDRFKGKVVALVSTDHSFFKGANDTYKAYLVDPATGKLIVDKVIYTGPNEYRCFAELSTGNGDYMKLLVRQTGLKRSMKVALPGPFAYFSFKAYRRQNIQTTAMQILDYDEKLNVASTISPIISNGNYIGTSWNKHGDMFISWLNGPNIEISRYDAGKTAPSNQMALDGEFKENKDFDPADLLSFKPSDVDNNVLYYGMFFRSQDKQMVLNIGKFDFATNKKEYSNEVFTKDHLKQIKKNFVPIDKKIDENDAGDARGFGIKYINEIDGKLIVSFAANSQLVSNRGSYFMEATTIINGYDKNLQPKFQVLLPSKSGSPHRTLETGYHFVNNKLHIISNSTEHSNSGLYAVLDVNTGNWDKMAYLSKKHLNKDDFSDGPNILWFKDCFLVPYFDPKGWTQSSYNIALQQNTY</sequence>
<accession>A0A372NPG8</accession>
<evidence type="ECO:0000313" key="1">
    <source>
        <dbReference type="EMBL" id="RFZ90836.1"/>
    </source>
</evidence>
<comment type="caution">
    <text evidence="1">The sequence shown here is derived from an EMBL/GenBank/DDBJ whole genome shotgun (WGS) entry which is preliminary data.</text>
</comment>
<evidence type="ECO:0000313" key="2">
    <source>
        <dbReference type="Proteomes" id="UP000264217"/>
    </source>
</evidence>
<dbReference type="Proteomes" id="UP000264217">
    <property type="component" value="Unassembled WGS sequence"/>
</dbReference>
<dbReference type="EMBL" id="QWDC01000003">
    <property type="protein sequence ID" value="RFZ90836.1"/>
    <property type="molecule type" value="Genomic_DNA"/>
</dbReference>
<reference evidence="1 2" key="1">
    <citation type="submission" date="2018-08" db="EMBL/GenBank/DDBJ databases">
        <title>Mucilaginibacter sp. MYSH2.</title>
        <authorList>
            <person name="Seo T."/>
        </authorList>
    </citation>
    <scope>NUCLEOTIDE SEQUENCE [LARGE SCALE GENOMIC DNA]</scope>
    <source>
        <strain evidence="1 2">MYSH2</strain>
    </source>
</reference>
<keyword evidence="2" id="KW-1185">Reference proteome</keyword>
<protein>
    <submittedName>
        <fullName evidence="1">Uncharacterized protein</fullName>
    </submittedName>
</protein>
<gene>
    <name evidence="1" type="ORF">D0C36_17955</name>
</gene>
<proteinExistence type="predicted"/>
<name>A0A372NPG8_9SPHI</name>
<organism evidence="1 2">
    <name type="scientific">Mucilaginibacter conchicola</name>
    <dbReference type="NCBI Taxonomy" id="2303333"/>
    <lineage>
        <taxon>Bacteria</taxon>
        <taxon>Pseudomonadati</taxon>
        <taxon>Bacteroidota</taxon>
        <taxon>Sphingobacteriia</taxon>
        <taxon>Sphingobacteriales</taxon>
        <taxon>Sphingobacteriaceae</taxon>
        <taxon>Mucilaginibacter</taxon>
    </lineage>
</organism>
<dbReference type="AlphaFoldDB" id="A0A372NPG8"/>